<evidence type="ECO:0000313" key="1">
    <source>
        <dbReference type="EMBL" id="QOW47657.1"/>
    </source>
</evidence>
<dbReference type="SUPFAM" id="SSF52540">
    <property type="entry name" value="P-loop containing nucleoside triphosphate hydrolases"/>
    <property type="match status" value="1"/>
</dbReference>
<reference evidence="1 2" key="1">
    <citation type="submission" date="2020-02" db="EMBL/GenBank/DDBJ databases">
        <title>Tigecycline-resistant Acinetobacter species from pigs and migratory birds.</title>
        <authorList>
            <person name="Chen C."/>
            <person name="Sun J."/>
            <person name="Liao X.-P."/>
            <person name="Liu Y.-H."/>
        </authorList>
    </citation>
    <scope>NUCLEOTIDE SEQUENCE [LARGE SCALE GENOMIC DNA]</scope>
    <source>
        <strain evidence="1 2">YH12207_T</strain>
    </source>
</reference>
<evidence type="ECO:0008006" key="3">
    <source>
        <dbReference type="Google" id="ProtNLM"/>
    </source>
</evidence>
<sequence length="1152" mass="132546">MSATNLNKYYQINVNHLLSTRLDTDISKEFFDKIIFHGTAYNALATIADSKSSTFTITGSYGTGKSTLAAILTGFVHSDNKIRDAVNKMIDDPVLSAKLETVFKTENIAKKPWITIKAVAGIISPTELFYRSVVDAVQVAGLSKYFKKSELLEQYPETEAQLLDWIIQVFTQLQDKISGTLFILDEMGKLLETLARGSGNLHFFQDLSEKINRLSQPECPFIFMGILHQSFADYAKGLSHQIALEWAKIQGRYVDISYRISLDESIALVSKTLKKSETKIPQSVDEYNHHLIDQIQSFIGSRLLENSPKVKQYFYNALPLHPLTTVLLGAVSKSSFSQNERSIFSFLLSAEPYSLRKFLDANTVLEQKYSIVDLWDYLSHNLQHQILSSKEGHAWSLVEQALTLVSQKTSQEKFSIAKNLLYSNLIKTIAMLNIFGKSLGVYPTHDLLNFSFYVSEEETKLITECLDQLMEWKILSYWNSTQSYEVVTTSDLNVQQLIQDKLETLNPKQNYLQYTGYKANVVLAKRHYQERGIMRWMGQYLIYNVNELKQFSELERQSNQSYRDFVLIAESSLTDMQLMKLSKTHPNLVIASLNNYNEIENWAKELFVLQQIVKEQPKLLIDQVAKKEYQHRCDYIYQQLTFLFSHAFESATWFYQGEKQAQKQLSVIASELADQIFDQCPQMFNELVVRNEISSSAASGRRKLLEKMLQSPEMENLGIEKFPAEKAIYLSCLKRLGLHQFNSETQEWAFVIPTEQEAKDSKSNIFLENGFQVIKDHKGLITLADFYEKARWTITPFGLPQGILPIFALALLQARKETLAFYDQDITNEFRFISDIDEEFINKLIKRPHEIAVKYVRGQVEKQQFVDLLANSIEANYGRPIEATALQVARFIVSTLMKKSKWIKHSRNTDFFTEKTQKLRAVILTADDPFKLLFEDLYDLLDAENVQNHSIQSDMSSLFLELDQAKSRLLQQFETNLIHELGSLTPELLAQAEIISQSAADWQLQKFAFHLTKSNDPSKQWLSNIITLLSQMPERDWTDDSLKKASQNIPNYVQRFKQLCFFVKNGHPQLSQVDEQKHLAIIVNTPQGFEEYNRDVRITPETEEKVSSTISSFKKYLDSSDLNKDTKAILLYELLKEYLDLAHANQGEKHVS</sequence>
<dbReference type="InterPro" id="IPR027417">
    <property type="entry name" value="P-loop_NTPase"/>
</dbReference>
<name>A0A7S6VZK1_9GAMM</name>
<proteinExistence type="predicted"/>
<dbReference type="EMBL" id="CP048659">
    <property type="protein sequence ID" value="QOW47657.1"/>
    <property type="molecule type" value="Genomic_DNA"/>
</dbReference>
<evidence type="ECO:0000313" key="2">
    <source>
        <dbReference type="Proteomes" id="UP000593966"/>
    </source>
</evidence>
<dbReference type="RefSeq" id="WP_180046584.1">
    <property type="nucleotide sequence ID" value="NZ_CP048659.1"/>
</dbReference>
<protein>
    <recommendedName>
        <fullName evidence="3">ATP-binding protein</fullName>
    </recommendedName>
</protein>
<keyword evidence="2" id="KW-1185">Reference proteome</keyword>
<dbReference type="Proteomes" id="UP000593966">
    <property type="component" value="Chromosome"/>
</dbReference>
<organism evidence="1 2">
    <name type="scientific">Acinetobacter piscicola</name>
    <dbReference type="NCBI Taxonomy" id="2006115"/>
    <lineage>
        <taxon>Bacteria</taxon>
        <taxon>Pseudomonadati</taxon>
        <taxon>Pseudomonadota</taxon>
        <taxon>Gammaproteobacteria</taxon>
        <taxon>Moraxellales</taxon>
        <taxon>Moraxellaceae</taxon>
        <taxon>Acinetobacter</taxon>
    </lineage>
</organism>
<accession>A0A7S6VZK1</accession>
<gene>
    <name evidence="1" type="ORF">G0028_18230</name>
</gene>
<dbReference type="AlphaFoldDB" id="A0A7S6VZK1"/>